<evidence type="ECO:0000313" key="3">
    <source>
        <dbReference type="Proteomes" id="UP000030765"/>
    </source>
</evidence>
<keyword evidence="3" id="KW-1185">Reference proteome</keyword>
<proteinExistence type="predicted"/>
<dbReference type="VEuPathDB" id="VectorBase:ASIC018776"/>
<evidence type="ECO:0000313" key="2">
    <source>
        <dbReference type="EnsemblMetazoa" id="ASIC018776-PA"/>
    </source>
</evidence>
<dbReference type="AlphaFoldDB" id="A0A084WKI7"/>
<dbReference type="EnsemblMetazoa" id="ASIC018776-RA">
    <property type="protein sequence ID" value="ASIC018776-PA"/>
    <property type="gene ID" value="ASIC018776"/>
</dbReference>
<dbReference type="EMBL" id="KE525349">
    <property type="protein sequence ID" value="KFB50731.1"/>
    <property type="molecule type" value="Genomic_DNA"/>
</dbReference>
<dbReference type="Proteomes" id="UP000030765">
    <property type="component" value="Unassembled WGS sequence"/>
</dbReference>
<accession>A0A084WKI7</accession>
<protein>
    <submittedName>
        <fullName evidence="1 2">Na/H+ antiporter</fullName>
    </submittedName>
</protein>
<name>A0A084WKI7_ANOSI</name>
<organism evidence="1">
    <name type="scientific">Anopheles sinensis</name>
    <name type="common">Mosquito</name>
    <dbReference type="NCBI Taxonomy" id="74873"/>
    <lineage>
        <taxon>Eukaryota</taxon>
        <taxon>Metazoa</taxon>
        <taxon>Ecdysozoa</taxon>
        <taxon>Arthropoda</taxon>
        <taxon>Hexapoda</taxon>
        <taxon>Insecta</taxon>
        <taxon>Pterygota</taxon>
        <taxon>Neoptera</taxon>
        <taxon>Endopterygota</taxon>
        <taxon>Diptera</taxon>
        <taxon>Nematocera</taxon>
        <taxon>Culicoidea</taxon>
        <taxon>Culicidae</taxon>
        <taxon>Anophelinae</taxon>
        <taxon>Anopheles</taxon>
    </lineage>
</organism>
<evidence type="ECO:0000313" key="1">
    <source>
        <dbReference type="EMBL" id="KFB50731.1"/>
    </source>
</evidence>
<dbReference type="EMBL" id="ATLV01024122">
    <property type="status" value="NOT_ANNOTATED_CDS"/>
    <property type="molecule type" value="Genomic_DNA"/>
</dbReference>
<reference evidence="1 3" key="1">
    <citation type="journal article" date="2014" name="BMC Genomics">
        <title>Genome sequence of Anopheles sinensis provides insight into genetics basis of mosquito competence for malaria parasites.</title>
        <authorList>
            <person name="Zhou D."/>
            <person name="Zhang D."/>
            <person name="Ding G."/>
            <person name="Shi L."/>
            <person name="Hou Q."/>
            <person name="Ye Y."/>
            <person name="Xu Y."/>
            <person name="Zhou H."/>
            <person name="Xiong C."/>
            <person name="Li S."/>
            <person name="Yu J."/>
            <person name="Hong S."/>
            <person name="Yu X."/>
            <person name="Zou P."/>
            <person name="Chen C."/>
            <person name="Chang X."/>
            <person name="Wang W."/>
            <person name="Lv Y."/>
            <person name="Sun Y."/>
            <person name="Ma L."/>
            <person name="Shen B."/>
            <person name="Zhu C."/>
        </authorList>
    </citation>
    <scope>NUCLEOTIDE SEQUENCE [LARGE SCALE GENOMIC DNA]</scope>
</reference>
<gene>
    <name evidence="1" type="ORF">ZHAS_00018776</name>
</gene>
<sequence length="150" mass="16099">MEQRPHRCITPSTDPWRECCDDRRLPPEGSTGPAAGALEEEEERAVLLMVLVSPAPPVVALVFSADAAVVAVARRPSDAEVPRDLFVAATLTAFLRCCLSPRFPCLTHTPPALLAHTHTLTQHADGNGHDAVEDGTSSSGTLLLTTLRER</sequence>
<reference evidence="2" key="2">
    <citation type="submission" date="2020-05" db="UniProtKB">
        <authorList>
            <consortium name="EnsemblMetazoa"/>
        </authorList>
    </citation>
    <scope>IDENTIFICATION</scope>
</reference>